<dbReference type="EMBL" id="JABDHM010000063">
    <property type="protein sequence ID" value="KAF5219773.1"/>
    <property type="molecule type" value="Genomic_DNA"/>
</dbReference>
<sequence>MFSFLWGNGVFADFLAHRFFFVSRFSKNYTVHRRSFVHVVGVKRYSSVSRFPRCSFLYSFFFFFFFRFQRVEGRRAHETGWRFSEKFCNFLYLPACRLIYLFIFFFFICVMEGAGPCRLPEDHGSTSFAVKVAGWLVPDVRRHLFLLVWIFGVPIHLQYVVHLIRMSAVSLEIGTGVTMTGTEKEQVAHTAMEAGDLPFSPDEASLRDAALDILFVQVLADCRAANERVRKASLSTDEWSEVQSLSYRVDENGVTRVVAQDVLAKGEVLALLPAGAALLEELEAIYFTAVDQARRFREQYPFPLACWETRCRRNNRTQIKKKEHSRSECVSAAIDCEADVILIDNDDDVRSLRKPDIVILSDDGSGGSSSSGGYQPVKRRRKVSPRTVYEVVE</sequence>
<evidence type="ECO:0000256" key="1">
    <source>
        <dbReference type="SAM" id="MobiDB-lite"/>
    </source>
</evidence>
<name>A0A7J6XZK9_TRYCR</name>
<feature type="region of interest" description="Disordered" evidence="1">
    <location>
        <begin position="362"/>
        <end position="393"/>
    </location>
</feature>
<accession>A0A7J6XZK9</accession>
<keyword evidence="2" id="KW-0472">Membrane</keyword>
<dbReference type="VEuPathDB" id="TriTrypDB:BCY84_06782"/>
<dbReference type="Proteomes" id="UP000583944">
    <property type="component" value="Unassembled WGS sequence"/>
</dbReference>
<dbReference type="VEuPathDB" id="TriTrypDB:ECC02_007201"/>
<evidence type="ECO:0000256" key="2">
    <source>
        <dbReference type="SAM" id="Phobius"/>
    </source>
</evidence>
<evidence type="ECO:0000313" key="4">
    <source>
        <dbReference type="Proteomes" id="UP000583944"/>
    </source>
</evidence>
<dbReference type="AlphaFoldDB" id="A0A7J6XZK9"/>
<evidence type="ECO:0000313" key="3">
    <source>
        <dbReference type="EMBL" id="KAF5219773.1"/>
    </source>
</evidence>
<feature type="transmembrane region" description="Helical" evidence="2">
    <location>
        <begin position="50"/>
        <end position="68"/>
    </location>
</feature>
<feature type="transmembrane region" description="Helical" evidence="2">
    <location>
        <begin position="89"/>
        <end position="108"/>
    </location>
</feature>
<proteinExistence type="predicted"/>
<reference evidence="3 4" key="1">
    <citation type="journal article" date="2019" name="Genome Biol. Evol.">
        <title>Nanopore Sequencing Significantly Improves Genome Assembly of the Protozoan Parasite Trypanosoma cruzi.</title>
        <authorList>
            <person name="Diaz-Viraque F."/>
            <person name="Pita S."/>
            <person name="Greif G."/>
            <person name="de Souza R.C.M."/>
            <person name="Iraola G."/>
            <person name="Robello C."/>
        </authorList>
    </citation>
    <scope>NUCLEOTIDE SEQUENCE [LARGE SCALE GENOMIC DNA]</scope>
    <source>
        <strain evidence="3 4">Berenice</strain>
    </source>
</reference>
<organism evidence="3 4">
    <name type="scientific">Trypanosoma cruzi</name>
    <dbReference type="NCBI Taxonomy" id="5693"/>
    <lineage>
        <taxon>Eukaryota</taxon>
        <taxon>Discoba</taxon>
        <taxon>Euglenozoa</taxon>
        <taxon>Kinetoplastea</taxon>
        <taxon>Metakinetoplastina</taxon>
        <taxon>Trypanosomatida</taxon>
        <taxon>Trypanosomatidae</taxon>
        <taxon>Trypanosoma</taxon>
        <taxon>Schizotrypanum</taxon>
    </lineage>
</organism>
<keyword evidence="2" id="KW-1133">Transmembrane helix</keyword>
<comment type="caution">
    <text evidence="3">The sequence shown here is derived from an EMBL/GenBank/DDBJ whole genome shotgun (WGS) entry which is preliminary data.</text>
</comment>
<keyword evidence="2" id="KW-0812">Transmembrane</keyword>
<gene>
    <name evidence="3" type="ORF">ECC02_007201</name>
</gene>
<protein>
    <submittedName>
        <fullName evidence="3">Uncharacterized protein</fullName>
    </submittedName>
</protein>